<feature type="transmembrane region" description="Helical" evidence="5">
    <location>
        <begin position="342"/>
        <end position="364"/>
    </location>
</feature>
<comment type="caution">
    <text evidence="7">The sequence shown here is derived from an EMBL/GenBank/DDBJ whole genome shotgun (WGS) entry which is preliminary data.</text>
</comment>
<keyword evidence="8" id="KW-1185">Reference proteome</keyword>
<proteinExistence type="predicted"/>
<dbReference type="Gene3D" id="1.20.1250.20">
    <property type="entry name" value="MFS general substrate transporter like domains"/>
    <property type="match status" value="2"/>
</dbReference>
<dbReference type="InterPro" id="IPR020846">
    <property type="entry name" value="MFS_dom"/>
</dbReference>
<feature type="transmembrane region" description="Helical" evidence="5">
    <location>
        <begin position="255"/>
        <end position="271"/>
    </location>
</feature>
<dbReference type="InterPro" id="IPR051788">
    <property type="entry name" value="MFS_Transporter"/>
</dbReference>
<dbReference type="VEuPathDB" id="FungiDB:P170DRAFT_421505"/>
<comment type="subcellular location">
    <subcellularLocation>
        <location evidence="1">Membrane</location>
        <topology evidence="1">Multi-pass membrane protein</topology>
    </subcellularLocation>
</comment>
<dbReference type="PANTHER" id="PTHR23514:SF6">
    <property type="entry name" value="MAJOR FACILITATOR SUPERFAMILY (MFS) PROFILE DOMAIN-CONTAINING PROTEIN"/>
    <property type="match status" value="1"/>
</dbReference>
<feature type="transmembrane region" description="Helical" evidence="5">
    <location>
        <begin position="145"/>
        <end position="163"/>
    </location>
</feature>
<dbReference type="GO" id="GO:0022857">
    <property type="term" value="F:transmembrane transporter activity"/>
    <property type="evidence" value="ECO:0007669"/>
    <property type="project" value="InterPro"/>
</dbReference>
<evidence type="ECO:0000259" key="6">
    <source>
        <dbReference type="PROSITE" id="PS50850"/>
    </source>
</evidence>
<keyword evidence="3 5" id="KW-1133">Transmembrane helix</keyword>
<name>A0A2I2GPR0_9EURO</name>
<dbReference type="GeneID" id="36555064"/>
<feature type="transmembrane region" description="Helical" evidence="5">
    <location>
        <begin position="283"/>
        <end position="302"/>
    </location>
</feature>
<feature type="domain" description="Major facilitator superfamily (MFS) profile" evidence="6">
    <location>
        <begin position="217"/>
        <end position="398"/>
    </location>
</feature>
<protein>
    <submittedName>
        <fullName evidence="7">MFS efflux transporter</fullName>
    </submittedName>
</protein>
<dbReference type="GO" id="GO:0016020">
    <property type="term" value="C:membrane"/>
    <property type="evidence" value="ECO:0007669"/>
    <property type="project" value="UniProtKB-SubCell"/>
</dbReference>
<evidence type="ECO:0000256" key="4">
    <source>
        <dbReference type="ARBA" id="ARBA00023136"/>
    </source>
</evidence>
<evidence type="ECO:0000313" key="8">
    <source>
        <dbReference type="Proteomes" id="UP000234275"/>
    </source>
</evidence>
<dbReference type="InterPro" id="IPR036259">
    <property type="entry name" value="MFS_trans_sf"/>
</dbReference>
<dbReference type="Pfam" id="PF07690">
    <property type="entry name" value="MFS_1"/>
    <property type="match status" value="1"/>
</dbReference>
<organism evidence="7 8">
    <name type="scientific">Aspergillus steynii IBT 23096</name>
    <dbReference type="NCBI Taxonomy" id="1392250"/>
    <lineage>
        <taxon>Eukaryota</taxon>
        <taxon>Fungi</taxon>
        <taxon>Dikarya</taxon>
        <taxon>Ascomycota</taxon>
        <taxon>Pezizomycotina</taxon>
        <taxon>Eurotiomycetes</taxon>
        <taxon>Eurotiomycetidae</taxon>
        <taxon>Eurotiales</taxon>
        <taxon>Aspergillaceae</taxon>
        <taxon>Aspergillus</taxon>
        <taxon>Aspergillus subgen. Circumdati</taxon>
    </lineage>
</organism>
<evidence type="ECO:0000256" key="1">
    <source>
        <dbReference type="ARBA" id="ARBA00004141"/>
    </source>
</evidence>
<dbReference type="FunFam" id="1.20.1250.20:FF:000286">
    <property type="entry name" value="MFS efflux transporter"/>
    <property type="match status" value="1"/>
</dbReference>
<feature type="transmembrane region" description="Helical" evidence="5">
    <location>
        <begin position="87"/>
        <end position="110"/>
    </location>
</feature>
<sequence length="398" mass="42353">MPRASREITALETPQTQSLTSAPVIQCHSSLLPENAPKGVNSTTDRSKSRWENNWRTLSACLMSFGNGINDSTPGALIPYMEDRYDIGYAVVSLVFVGNAVGFILAAPITHALETKIGRAKSYAVAMSSFTAGFAIIISEPPFPVVVVTFLLYGFGLALNLALSNAFCATLARPTISLGYVHGAYGAGGTIAPIIATTLASTSRMEILKRAIRNRATLLGALFIFVYQGAEVSVSGWVVTFLISYRDGDPSRVGYVSAGFWGGITVGRLLLTYPASKLGEKVSVTLMIAGAVAFQLMIWLIPNLISEAVMVAILGALLGAAYPCAVAVFTKLLPQYLHVSSLSFITALGSSGGAVFPFFTGILAQKFGTFVLHPICIGLYGMMAVAWLFLPRIPKKSE</sequence>
<feature type="transmembrane region" description="Helical" evidence="5">
    <location>
        <begin position="122"/>
        <end position="139"/>
    </location>
</feature>
<evidence type="ECO:0000256" key="2">
    <source>
        <dbReference type="ARBA" id="ARBA00022692"/>
    </source>
</evidence>
<feature type="transmembrane region" description="Helical" evidence="5">
    <location>
        <begin position="308"/>
        <end position="330"/>
    </location>
</feature>
<dbReference type="EMBL" id="MSFO01000001">
    <property type="protein sequence ID" value="PLB54867.1"/>
    <property type="molecule type" value="Genomic_DNA"/>
</dbReference>
<evidence type="ECO:0000256" key="3">
    <source>
        <dbReference type="ARBA" id="ARBA00022989"/>
    </source>
</evidence>
<dbReference type="RefSeq" id="XP_024710169.1">
    <property type="nucleotide sequence ID" value="XM_024847365.1"/>
</dbReference>
<evidence type="ECO:0000256" key="5">
    <source>
        <dbReference type="SAM" id="Phobius"/>
    </source>
</evidence>
<keyword evidence="2 5" id="KW-0812">Transmembrane</keyword>
<dbReference type="Proteomes" id="UP000234275">
    <property type="component" value="Unassembled WGS sequence"/>
</dbReference>
<dbReference type="InterPro" id="IPR011701">
    <property type="entry name" value="MFS"/>
</dbReference>
<dbReference type="PROSITE" id="PS50850">
    <property type="entry name" value="MFS"/>
    <property type="match status" value="1"/>
</dbReference>
<feature type="transmembrane region" description="Helical" evidence="5">
    <location>
        <begin position="370"/>
        <end position="390"/>
    </location>
</feature>
<feature type="transmembrane region" description="Helical" evidence="5">
    <location>
        <begin position="218"/>
        <end position="243"/>
    </location>
</feature>
<keyword evidence="4 5" id="KW-0472">Membrane</keyword>
<dbReference type="PANTHER" id="PTHR23514">
    <property type="entry name" value="BYPASS OF STOP CODON PROTEIN 6"/>
    <property type="match status" value="1"/>
</dbReference>
<gene>
    <name evidence="7" type="ORF">P170DRAFT_421505</name>
</gene>
<dbReference type="AlphaFoldDB" id="A0A2I2GPR0"/>
<reference evidence="7 8" key="1">
    <citation type="submission" date="2016-12" db="EMBL/GenBank/DDBJ databases">
        <title>The genomes of Aspergillus section Nigri reveals drivers in fungal speciation.</title>
        <authorList>
            <consortium name="DOE Joint Genome Institute"/>
            <person name="Vesth T.C."/>
            <person name="Nybo J."/>
            <person name="Theobald S."/>
            <person name="Brandl J."/>
            <person name="Frisvad J.C."/>
            <person name="Nielsen K.F."/>
            <person name="Lyhne E.K."/>
            <person name="Kogle M.E."/>
            <person name="Kuo A."/>
            <person name="Riley R."/>
            <person name="Clum A."/>
            <person name="Nolan M."/>
            <person name="Lipzen A."/>
            <person name="Salamov A."/>
            <person name="Henrissat B."/>
            <person name="Wiebenga A."/>
            <person name="De Vries R.P."/>
            <person name="Grigoriev I.V."/>
            <person name="Mortensen U.H."/>
            <person name="Andersen M.R."/>
            <person name="Baker S.E."/>
        </authorList>
    </citation>
    <scope>NUCLEOTIDE SEQUENCE [LARGE SCALE GENOMIC DNA]</scope>
    <source>
        <strain evidence="7 8">IBT 23096</strain>
    </source>
</reference>
<dbReference type="SUPFAM" id="SSF103473">
    <property type="entry name" value="MFS general substrate transporter"/>
    <property type="match status" value="1"/>
</dbReference>
<evidence type="ECO:0000313" key="7">
    <source>
        <dbReference type="EMBL" id="PLB54867.1"/>
    </source>
</evidence>
<dbReference type="OrthoDB" id="413079at2759"/>
<accession>A0A2I2GPR0</accession>